<evidence type="ECO:0000313" key="4">
    <source>
        <dbReference type="Proteomes" id="UP000235392"/>
    </source>
</evidence>
<dbReference type="InterPro" id="IPR046496">
    <property type="entry name" value="DUF6589"/>
</dbReference>
<dbReference type="Proteomes" id="UP000235392">
    <property type="component" value="Unassembled WGS sequence"/>
</dbReference>
<reference evidence="3 4" key="1">
    <citation type="submission" date="2017-11" db="EMBL/GenBank/DDBJ databases">
        <title>De novo assembly and phasing of dikaryotic genomes from two isolates of Puccinia coronata f. sp. avenae, the causal agent of oat crown rust.</title>
        <authorList>
            <person name="Miller M.E."/>
            <person name="Zhang Y."/>
            <person name="Omidvar V."/>
            <person name="Sperschneider J."/>
            <person name="Schwessinger B."/>
            <person name="Raley C."/>
            <person name="Palmer J.M."/>
            <person name="Garnica D."/>
            <person name="Upadhyaya N."/>
            <person name="Rathjen J."/>
            <person name="Taylor J.M."/>
            <person name="Park R.F."/>
            <person name="Dodds P.N."/>
            <person name="Hirsch C.D."/>
            <person name="Kianian S.F."/>
            <person name="Figueroa M."/>
        </authorList>
    </citation>
    <scope>NUCLEOTIDE SEQUENCE [LARGE SCALE GENOMIC DNA]</scope>
    <source>
        <strain evidence="3">12SD80</strain>
    </source>
</reference>
<evidence type="ECO:0000256" key="1">
    <source>
        <dbReference type="SAM" id="MobiDB-lite"/>
    </source>
</evidence>
<dbReference type="EMBL" id="PGCI01000003">
    <property type="protein sequence ID" value="PLW51880.1"/>
    <property type="molecule type" value="Genomic_DNA"/>
</dbReference>
<evidence type="ECO:0000259" key="2">
    <source>
        <dbReference type="Pfam" id="PF20231"/>
    </source>
</evidence>
<protein>
    <recommendedName>
        <fullName evidence="2">DUF6589 domain-containing protein</fullName>
    </recommendedName>
</protein>
<proteinExistence type="predicted"/>
<evidence type="ECO:0000313" key="3">
    <source>
        <dbReference type="EMBL" id="PLW51880.1"/>
    </source>
</evidence>
<name>A0A2N5VPN1_9BASI</name>
<gene>
    <name evidence="3" type="ORF">PCASD_00899</name>
</gene>
<dbReference type="Pfam" id="PF20231">
    <property type="entry name" value="DUF6589"/>
    <property type="match status" value="1"/>
</dbReference>
<organism evidence="3 4">
    <name type="scientific">Puccinia coronata f. sp. avenae</name>
    <dbReference type="NCBI Taxonomy" id="200324"/>
    <lineage>
        <taxon>Eukaryota</taxon>
        <taxon>Fungi</taxon>
        <taxon>Dikarya</taxon>
        <taxon>Basidiomycota</taxon>
        <taxon>Pucciniomycotina</taxon>
        <taxon>Pucciniomycetes</taxon>
        <taxon>Pucciniales</taxon>
        <taxon>Pucciniaceae</taxon>
        <taxon>Puccinia</taxon>
    </lineage>
</organism>
<feature type="domain" description="DUF6589" evidence="2">
    <location>
        <begin position="206"/>
        <end position="505"/>
    </location>
</feature>
<feature type="region of interest" description="Disordered" evidence="1">
    <location>
        <begin position="1"/>
        <end position="29"/>
    </location>
</feature>
<sequence>MNNQTLEEVADDVDLEHEKSDAEDTDSKDECMFNRKTVRDHKKKASSDHPQQARVRALTITSMVAFVCNCRNNGKQLANSITLLACGVTNRVNTFLQYIGLSSSRQTALNALKRLSYQSKRRFGFKMMSPLEHPSLALFLCFDNLDFKQKVHMKSLGNSNHMFHGTWGYVHQLNPKLLASVPSSKLTLESCNQSMLKVSNLQVQPQMSVPQPKEDLHWTLVLKSQISQAMLEHVAEASDSKVSIATQPPVIDQISPEEPDITMLKLMIASDDSSQGVSEVFEAIVNQSRLYMTEFTNRLQIINADLASCTNVSSLRNQRIPSNHAKEDLKNILTKLGGAHTLWNVGHAIYSKHYGKNLDSQDSGAWRFLQGLGIPCPTAVNRKDYTLMIKKIEKIHKATLVYCIKVVMGTKNKVVSEELPKLPSAKLAKYIQETFDRFFTPQAKKTAAESSPKLSNLMLRLSDFANVVEGNAAMKVGDIGRLMNVWKRWAVISQGIKSLTQYSIHLP</sequence>
<dbReference type="AlphaFoldDB" id="A0A2N5VPN1"/>
<comment type="caution">
    <text evidence="3">The sequence shown here is derived from an EMBL/GenBank/DDBJ whole genome shotgun (WGS) entry which is preliminary data.</text>
</comment>
<accession>A0A2N5VPN1</accession>